<reference evidence="1 2" key="1">
    <citation type="submission" date="2017-06" db="EMBL/GenBank/DDBJ databases">
        <title>A platform for efficient transgenesis in Macrostomum lignano, a flatworm model organism for stem cell research.</title>
        <authorList>
            <person name="Berezikov E."/>
        </authorList>
    </citation>
    <scope>NUCLEOTIDE SEQUENCE [LARGE SCALE GENOMIC DNA]</scope>
    <source>
        <strain evidence="1">DV1</strain>
        <tissue evidence="1">Whole organism</tissue>
    </source>
</reference>
<comment type="caution">
    <text evidence="1">The sequence shown here is derived from an EMBL/GenBank/DDBJ whole genome shotgun (WGS) entry which is preliminary data.</text>
</comment>
<evidence type="ECO:0000313" key="1">
    <source>
        <dbReference type="EMBL" id="PAA65925.1"/>
    </source>
</evidence>
<organism evidence="1 2">
    <name type="scientific">Macrostomum lignano</name>
    <dbReference type="NCBI Taxonomy" id="282301"/>
    <lineage>
        <taxon>Eukaryota</taxon>
        <taxon>Metazoa</taxon>
        <taxon>Spiralia</taxon>
        <taxon>Lophotrochozoa</taxon>
        <taxon>Platyhelminthes</taxon>
        <taxon>Rhabditophora</taxon>
        <taxon>Macrostomorpha</taxon>
        <taxon>Macrostomida</taxon>
        <taxon>Macrostomidae</taxon>
        <taxon>Macrostomum</taxon>
    </lineage>
</organism>
<gene>
    <name evidence="1" type="ORF">BOX15_Mlig032922g2</name>
</gene>
<accession>A0A267EWN0</accession>
<dbReference type="EMBL" id="NIVC01001606">
    <property type="protein sequence ID" value="PAA65925.1"/>
    <property type="molecule type" value="Genomic_DNA"/>
</dbReference>
<protein>
    <recommendedName>
        <fullName evidence="3">VWFD domain-containing protein</fullName>
    </recommendedName>
</protein>
<proteinExistence type="predicted"/>
<sequence length="3038" mass="334672">MLSKISRRTSLSYENDDELDAESPRDDVESLQSVLTSLCNQSKVRNPAVLVMNLGKLVSKVRYPEPLELLHRWLTTSLKCSNLRLARWQYLKTLVQADMDAGIVAIFRLLADKSIGGGLPIVGPDRQNILKILAIQAASSKFPLSTAVIISAVDFFKTCLTSSNSKASCSPEDVGPAMLAVSAVARRTKAAERSAELESSLTTLLTGFSEGDDKINGKNQRHLTDWALLAIGNLGPDWATQAVTSVAASTVEAARHSTGRRLLAVAALQNMQPSALAVSALERLLMSGALISSSDGRRLQAAIVRALLPRLEKGTCPTNRNCPTSLSTAIERLWNSSNPADAALATYAHSVARKRLEKLESSLSQDSALKSDAALRQLRQLVEKPPALFSIDRASKPSVRADRFQLVDGLIDISYEIDWESADAVIISMPTRAEFQLTLHNQMTGFAVPLLDAELIRRFSNGPGDHTAVIRRRGDVTVAVDWTGESSIGDLQRLLWDDTWMSATIESVLMPTTLQVTTSLGQALLISSEAALIANSGVSRRPPSVTESFRTDGSVMLQPSFSVYASRSVHLSGLSMGRRSSRSSVIHRLGISGDGDLSVELFWRWQTSDGWGLSVGLRSPLQRQELLRVRLMSVLAEGKNDAKNPVFNDTWISENQDDISSRQSWQLCMRAFSRTITGHNICASVKKQRQWSKFSLILERQDPKAELFEATLEKKTTETMSETKIVFGNRNSPQRHFGLTINSLNTSEGSFLKFDASNPVFPVSLNSSLQAGGGIAAAQLLAGSQSYSFLGNWSRNSSDWRLTGDVSRVDRSWQRFGLDLVSDAVSGTDQLTVRFPNGSRRINSLDGDFGSLTLARTLRLRASDFEAAVSARLTESGSNETASARFGISGGRVSNGSSDKLVFVQSTEARQLGVGWMRHRLETSVSRAGIENGLGTLNLSLGHRLELFTHSALGRSFSMLPSDVFSDRTDTINVSLAETRGEKWLALSGGGEIFSLVGTLGQRLEVPKALLNLSVSDAGSNFMSLCQARGALTILSSNSSRSTTVAASMGLIETADGVFRPAPLESFNLDVRFIRSPSGMRIYKETDGIAFNIKHYWPALTSLNQSLRLTIDTQRFREPKHSKNAIYFQQSLLHLPENRGLTHQISADGSLVPRNFSLTNQLSWLAYRRGFFKLVSLFELNGKCLFRMKQQVELAENYSASASTWWHRVGYALTVETSNNSHLLRSGGLKISTQAAVDDATVKAARQLVRADFVAIDRASANAVTAAFLRQLWQLLSTVRARQNMTFSLGNSLLASVQTDIDAVDLRLLHRHVLQKGWGSSQVLLDVRVLKLQRQVQATLEVAGRGELRAKLSNWPAERASVQFELRSYVSGRQGLLTADWNLSSRTASILIKATSPTTGASAGNFNFSGAINLSVGLLRLLAEQPNIRARQRLEISWPKLGSMRLDFERTSIDNRWGPDIHLAVKRPSSGGRLTFLLNTSEPKIEQIGLDYRSSDVAEGYAATVRYVRYGHEFRADARGRGGVTFNGASNQLPLFNLTVEQALDLYGLEDAAPFSDIAKQLRLSARLIATRRGEVDLAWWLTSPVSAFGLEPVAGVEVLACWWPLHLRLGLATPVAHWRRCSAELRCQLSRRVALVSASLSGPSSNFVALYEHEFDETLTNLKARVHYQNNLLILTFEPQLLNASVAAVLAGSGETNLRGFIKTSWRSLQQLEFVATPAATYIDRIAHGESLRIFDARRISNRNFDPKGYIRRRDDWVLGIAFGVNSIEAFVANASVGLTSGGGIDDSDFELTLSGATAGMDLLSGRIYRQTSNGSSENPVISSGLRVICPAVTLNATEEATVGENGRKRWRLFLNDGGDVVTADVRFRGTRLDPDPTAQSSVIIRGTKYSVQQPDGPSSLRITASGFAPVDFNWSVQATSLARFRFRLNSQHRAKSSSETTVGTLDVEADWPSRIRAVFGRGANLASVKLGISTSSLSLIHSANGSFDGRVPLAPGLALRLPTPPGPVNLTAVWTPDDWLSNGLLNLDFWSSWRFRHRHRVVLSAAASEAQIETVSNSWRIFWNHKTASRTVQIFGSSNGFGDVDITQNSLKVSLADSADKLDMLYPNLFQFPWNNQDNVKSLKFAANLTAPTLSLLRPASLNIVRMVALDSQLKVRNVSLVCTYQADGGLQQADVTIAKAVTKSQGSKLIGTVMTKGFKLIQALHYEAEVNWKSANGEATAGVVCREQAKQLLAVQVSASKTGIAEFNAETSTNQSACRGRVVLPYLMKSRAPLLHFSMTDQVRIAFNASSDVKNWQFECYTMIRHFKVSRTTIAGVSKWHLTPDFRRTSGVVLSNSPSNGTTELRLPWRTIRLVQRRLTANLWELMLWPDAINRPFDANKLRCLTVSGSSLNYTIELTSPYLASPGLVVSLSSNATRMQLLVALTRAIRLDLKASLLQEVSLKRLQIFASLITPDATSRMEAGADLPAKMERIGPVALRNGRMKILLGKSMSNVHRGGIAHQIEFELAPFQRFYFSIKDGPLLDLSFNQASGRLVWQLLTSRGGTGGNRTRSEKESAAARVLAVVDAANSDAQIEVSSGLLNRQHRIYWPTQVPALLFAVFNGTAAHAGALAVNSDSDSVKDARKIDLWFSESVPANVSFGFAGFHLSRNGSMELATSWRLPREPVFHVQLLSIINSRLIANLPSASALRQALAEGSRVALTGSGDALQYELFAWQARPDSDVTLAASDLTAGWNFIRQISSRDEFYLKSVATPLLSRFGGLSNRVWKFGWQRILTIRNQMRRFQLPQSRLPGSYSAPGWLQTALERLALRWRHAVSGHLGRLRRAWMRLRELDQRPAEARQDYSEAEYDIYWLQNFLTPDDSFEYSTAAQVMQNSLASMGSEAAARLHGILFAHLADYKRLYDWLDDMGYEVRRLMSMKLDPLPELDSELLALARLWLRTKRRSDIFQRLTGLDSNQVLSWQPRCRADCSELGGTGVAQFRAQIRARVPRLRPAEWRRLAGRLARFARVAMDAIDVAIATVNGADKATRLETD</sequence>
<evidence type="ECO:0008006" key="3">
    <source>
        <dbReference type="Google" id="ProtNLM"/>
    </source>
</evidence>
<evidence type="ECO:0000313" key="2">
    <source>
        <dbReference type="Proteomes" id="UP000215902"/>
    </source>
</evidence>
<name>A0A267EWN0_9PLAT</name>
<keyword evidence="2" id="KW-1185">Reference proteome</keyword>
<dbReference type="Proteomes" id="UP000215902">
    <property type="component" value="Unassembled WGS sequence"/>
</dbReference>